<evidence type="ECO:0000313" key="2">
    <source>
        <dbReference type="Proteomes" id="UP000093281"/>
    </source>
</evidence>
<dbReference type="NCBIfam" id="TIGR03358">
    <property type="entry name" value="VI_chp_5"/>
    <property type="match status" value="1"/>
</dbReference>
<evidence type="ECO:0008006" key="3">
    <source>
        <dbReference type="Google" id="ProtNLM"/>
    </source>
</evidence>
<dbReference type="Pfam" id="PF05591">
    <property type="entry name" value="T6SS_VipA"/>
    <property type="match status" value="1"/>
</dbReference>
<gene>
    <name evidence="1" type="ORF">AAX29_02022</name>
</gene>
<dbReference type="PANTHER" id="PTHR35850">
    <property type="entry name" value="CYTOPLASMIC PROTEIN-RELATED"/>
    <property type="match status" value="1"/>
</dbReference>
<accession>A0A1C0B328</accession>
<dbReference type="EMBL" id="LCUJ01000013">
    <property type="protein sequence ID" value="OCL96690.1"/>
    <property type="molecule type" value="Genomic_DNA"/>
</dbReference>
<dbReference type="RefSeq" id="WP_066187698.1">
    <property type="nucleotide sequence ID" value="NZ_LCUJ01000013.1"/>
</dbReference>
<dbReference type="Proteomes" id="UP000093281">
    <property type="component" value="Unassembled WGS sequence"/>
</dbReference>
<dbReference type="PANTHER" id="PTHR35850:SF2">
    <property type="entry name" value="TYPE VI SECRETION SYSTEM CONTRACTILE SHEATH SMALL SUBUNIT"/>
    <property type="match status" value="1"/>
</dbReference>
<organism evidence="1 2">
    <name type="scientific">Aliarcobacter thereius</name>
    <dbReference type="NCBI Taxonomy" id="544718"/>
    <lineage>
        <taxon>Bacteria</taxon>
        <taxon>Pseudomonadati</taxon>
        <taxon>Campylobacterota</taxon>
        <taxon>Epsilonproteobacteria</taxon>
        <taxon>Campylobacterales</taxon>
        <taxon>Arcobacteraceae</taxon>
        <taxon>Aliarcobacter</taxon>
    </lineage>
</organism>
<protein>
    <recommendedName>
        <fullName evidence="3">Type VI secretion system contractile sheath small subunit</fullName>
    </recommendedName>
</protein>
<dbReference type="PIRSF" id="PIRSF028301">
    <property type="entry name" value="UCP028301"/>
    <property type="match status" value="1"/>
</dbReference>
<dbReference type="InterPro" id="IPR008312">
    <property type="entry name" value="T6SS_TssB1"/>
</dbReference>
<proteinExistence type="predicted"/>
<sequence length="162" mass="18213">MKQSESPKERINVTYKPATGDVSEDVEIPFKLVVLGEFNPNEEKSLIEDKKAIKIDKNNFNEVLKAQNIKLEFDVANKISEEEGDSLDVKLNVGHIADFSPEKIVDNVPELKKLMELRQALVSLKGPLGNVPAFRKAIEDAVADEEQRKKLLNELNLVTESK</sequence>
<comment type="caution">
    <text evidence="1">The sequence shown here is derived from an EMBL/GenBank/DDBJ whole genome shotgun (WGS) entry which is preliminary data.</text>
</comment>
<dbReference type="PATRIC" id="fig|544718.51.peg.1991"/>
<dbReference type="OrthoDB" id="9789942at2"/>
<evidence type="ECO:0000313" key="1">
    <source>
        <dbReference type="EMBL" id="OCL96690.1"/>
    </source>
</evidence>
<dbReference type="AlphaFoldDB" id="A0A1C0B328"/>
<reference evidence="2" key="1">
    <citation type="submission" date="2015-05" db="EMBL/GenBank/DDBJ databases">
        <authorList>
            <person name="Rovetto F."/>
            <person name="Cocolin L."/>
            <person name="Illeghems K."/>
            <person name="Van Nieuwerburgh F."/>
            <person name="Houf K."/>
        </authorList>
    </citation>
    <scope>NUCLEOTIDE SEQUENCE [LARGE SCALE GENOMIC DNA]</scope>
    <source>
        <strain evidence="2">DU22</strain>
    </source>
</reference>
<name>A0A1C0B328_9BACT</name>